<accession>A0ABZ0VS36</accession>
<keyword evidence="2" id="KW-1185">Reference proteome</keyword>
<dbReference type="EMBL" id="CP139858">
    <property type="protein sequence ID" value="WQB99235.1"/>
    <property type="molecule type" value="Genomic_DNA"/>
</dbReference>
<evidence type="ECO:0000313" key="2">
    <source>
        <dbReference type="Proteomes" id="UP001322481"/>
    </source>
</evidence>
<dbReference type="Proteomes" id="UP001322481">
    <property type="component" value="Chromosome"/>
</dbReference>
<evidence type="ECO:0000313" key="1">
    <source>
        <dbReference type="EMBL" id="WQB99235.1"/>
    </source>
</evidence>
<dbReference type="RefSeq" id="WP_322414113.1">
    <property type="nucleotide sequence ID" value="NZ_CP139858.1"/>
</dbReference>
<protein>
    <submittedName>
        <fullName evidence="1">Uncharacterized protein</fullName>
    </submittedName>
</protein>
<sequence>MNSKDDGDHITDIRSFLKKRDELVRSGSLDQVRVLLDERYGKDTNQRHAAECELKWDCGYREEALQDSIYRLKCGEYTVDHILMATRYSLILNNIHNINYLYNSFKSNINETSSIYFIEYAYRKLNNMEIDDNLKRIGWMMT</sequence>
<proteinExistence type="predicted"/>
<reference evidence="1 2" key="1">
    <citation type="submission" date="2023-11" db="EMBL/GenBank/DDBJ databases">
        <authorList>
            <person name="Panchal A.K."/>
            <person name="Meaney J.S."/>
            <person name="Karas B.J."/>
            <person name="diCenzo G.C."/>
        </authorList>
    </citation>
    <scope>NUCLEOTIDE SEQUENCE [LARGE SCALE GENOMIC DNA]</scope>
    <source>
        <strain evidence="1 2">NZP2235</strain>
    </source>
</reference>
<gene>
    <name evidence="1" type="ORF">U0R22_003411</name>
</gene>
<organism evidence="1 2">
    <name type="scientific">Mesorhizobium huakuii</name>
    <dbReference type="NCBI Taxonomy" id="28104"/>
    <lineage>
        <taxon>Bacteria</taxon>
        <taxon>Pseudomonadati</taxon>
        <taxon>Pseudomonadota</taxon>
        <taxon>Alphaproteobacteria</taxon>
        <taxon>Hyphomicrobiales</taxon>
        <taxon>Phyllobacteriaceae</taxon>
        <taxon>Mesorhizobium</taxon>
    </lineage>
</organism>
<name>A0ABZ0VS36_9HYPH</name>